<evidence type="ECO:0000259" key="3">
    <source>
        <dbReference type="Pfam" id="PF01494"/>
    </source>
</evidence>
<dbReference type="SUPFAM" id="SSF51905">
    <property type="entry name" value="FAD/NAD(P)-binding domain"/>
    <property type="match status" value="1"/>
</dbReference>
<name>A0A831W2L0_9GAMM</name>
<comment type="caution">
    <text evidence="4">The sequence shown here is derived from an EMBL/GenBank/DDBJ whole genome shotgun (WGS) entry which is preliminary data.</text>
</comment>
<feature type="domain" description="FAD-binding" evidence="3">
    <location>
        <begin position="3"/>
        <end position="154"/>
    </location>
</feature>
<sequence>MRRVEVLIVGGGPAGSTLARSLGQGGLEVALMDRALFPRDKVCAGWITPAVVQELELNPSDYADGRILQPITGFRIGMLGDTVVDTDHGGEVVSYGIRRREFDHYLLQRAEEAGAVLWQQEGFRDARPEGEGWLVNGEIHCRLLIGAGGHFCPVARLLARNAGERDGAVVAAQEIEFALSPEQAAGCAVDPLRPELYFSPDLAGYGWVFRKGDWLNIGLGREDRHGLSGHLRDLVRTLQSRGRIPDQIPDRFHGHAYLLYPHARRPLTGRRALLIGDAAGLAYPQSGEGIRPAVESALLAAETIVAAAGDYGETALAPYGERMVERFGRRRPGPGWLERLPAGIKRSLARRLMHQPWFARRIIAERWFLHRQQAPLAAVLPGKPPVGREGDGDPA</sequence>
<evidence type="ECO:0000256" key="2">
    <source>
        <dbReference type="ARBA" id="ARBA00040363"/>
    </source>
</evidence>
<dbReference type="InterPro" id="IPR036188">
    <property type="entry name" value="FAD/NAD-bd_sf"/>
</dbReference>
<reference evidence="4" key="1">
    <citation type="journal article" date="2020" name="mSystems">
        <title>Genome- and Community-Level Interaction Insights into Carbon Utilization and Element Cycling Functions of Hydrothermarchaeota in Hydrothermal Sediment.</title>
        <authorList>
            <person name="Zhou Z."/>
            <person name="Liu Y."/>
            <person name="Xu W."/>
            <person name="Pan J."/>
            <person name="Luo Z.H."/>
            <person name="Li M."/>
        </authorList>
    </citation>
    <scope>NUCLEOTIDE SEQUENCE [LARGE SCALE GENOMIC DNA]</scope>
    <source>
        <strain evidence="4">HyVt-443</strain>
    </source>
</reference>
<dbReference type="PRINTS" id="PR00420">
    <property type="entry name" value="RNGMNOXGNASE"/>
</dbReference>
<evidence type="ECO:0000256" key="1">
    <source>
        <dbReference type="ARBA" id="ARBA00038079"/>
    </source>
</evidence>
<dbReference type="GO" id="GO:0071949">
    <property type="term" value="F:FAD binding"/>
    <property type="evidence" value="ECO:0007669"/>
    <property type="project" value="InterPro"/>
</dbReference>
<dbReference type="Pfam" id="PF01494">
    <property type="entry name" value="FAD_binding_3"/>
    <property type="match status" value="1"/>
</dbReference>
<evidence type="ECO:0000313" key="4">
    <source>
        <dbReference type="EMBL" id="HEB95689.1"/>
    </source>
</evidence>
<dbReference type="EMBL" id="DRKP01000053">
    <property type="protein sequence ID" value="HEB95689.1"/>
    <property type="molecule type" value="Genomic_DNA"/>
</dbReference>
<dbReference type="Proteomes" id="UP000886251">
    <property type="component" value="Unassembled WGS sequence"/>
</dbReference>
<gene>
    <name evidence="4" type="ORF">ENI96_04570</name>
</gene>
<proteinExistence type="inferred from homology"/>
<protein>
    <recommendedName>
        <fullName evidence="2">Protein CbrA</fullName>
    </recommendedName>
</protein>
<dbReference type="PANTHER" id="PTHR42685:SF22">
    <property type="entry name" value="CONDITIONED MEDIUM FACTOR RECEPTOR 1"/>
    <property type="match status" value="1"/>
</dbReference>
<dbReference type="PANTHER" id="PTHR42685">
    <property type="entry name" value="GERANYLGERANYL DIPHOSPHATE REDUCTASE"/>
    <property type="match status" value="1"/>
</dbReference>
<dbReference type="Gene3D" id="3.50.50.60">
    <property type="entry name" value="FAD/NAD(P)-binding domain"/>
    <property type="match status" value="1"/>
</dbReference>
<dbReference type="InterPro" id="IPR050407">
    <property type="entry name" value="Geranylgeranyl_reductase"/>
</dbReference>
<dbReference type="AlphaFoldDB" id="A0A831W2L0"/>
<organism evidence="4">
    <name type="scientific">Sedimenticola thiotaurini</name>
    <dbReference type="NCBI Taxonomy" id="1543721"/>
    <lineage>
        <taxon>Bacteria</taxon>
        <taxon>Pseudomonadati</taxon>
        <taxon>Pseudomonadota</taxon>
        <taxon>Gammaproteobacteria</taxon>
        <taxon>Chromatiales</taxon>
        <taxon>Sedimenticolaceae</taxon>
        <taxon>Sedimenticola</taxon>
    </lineage>
</organism>
<dbReference type="InterPro" id="IPR002938">
    <property type="entry name" value="FAD-bd"/>
</dbReference>
<comment type="similarity">
    <text evidence="1">Belongs to the CbrA family.</text>
</comment>
<accession>A0A831W2L0</accession>